<evidence type="ECO:0008006" key="3">
    <source>
        <dbReference type="Google" id="ProtNLM"/>
    </source>
</evidence>
<dbReference type="Proteomes" id="UP000321555">
    <property type="component" value="Chromosome"/>
</dbReference>
<evidence type="ECO:0000313" key="2">
    <source>
        <dbReference type="Proteomes" id="UP000321555"/>
    </source>
</evidence>
<sequence>MKYLLYELHLAQNMDGTNDEELDKLDNQWMEKAKKYKEVFSTLSDRLPQDIFNRFNSWGFHDYRLVKMEIEHKSLLHSNIHFTVSSDDVWILSFNNVSFFQFQHLNYDNDKPIYNREIDDWLYEEILPINESKLSFEFILSSGGNVLLHFPDKSVSMQKLK</sequence>
<accession>A0A5B8Z1V4</accession>
<organism evidence="1 2">
    <name type="scientific">Cytobacillus dafuensis</name>
    <name type="common">Bacillus dafuensis</name>
    <dbReference type="NCBI Taxonomy" id="1742359"/>
    <lineage>
        <taxon>Bacteria</taxon>
        <taxon>Bacillati</taxon>
        <taxon>Bacillota</taxon>
        <taxon>Bacilli</taxon>
        <taxon>Bacillales</taxon>
        <taxon>Bacillaceae</taxon>
        <taxon>Cytobacillus</taxon>
    </lineage>
</organism>
<evidence type="ECO:0000313" key="1">
    <source>
        <dbReference type="EMBL" id="QED46767.1"/>
    </source>
</evidence>
<name>A0A5B8Z1V4_CYTDA</name>
<dbReference type="EMBL" id="CP042593">
    <property type="protein sequence ID" value="QED46767.1"/>
    <property type="molecule type" value="Genomic_DNA"/>
</dbReference>
<keyword evidence="2" id="KW-1185">Reference proteome</keyword>
<proteinExistence type="predicted"/>
<dbReference type="AlphaFoldDB" id="A0A5B8Z1V4"/>
<dbReference type="KEGG" id="bda:FSZ17_05445"/>
<dbReference type="RefSeq" id="WP_057775905.1">
    <property type="nucleotide sequence ID" value="NZ_CP042593.1"/>
</dbReference>
<protein>
    <recommendedName>
        <fullName evidence="3">DUF4085 family protein</fullName>
    </recommendedName>
</protein>
<reference evidence="2" key="1">
    <citation type="submission" date="2019-08" db="EMBL/GenBank/DDBJ databases">
        <authorList>
            <person name="Zheng X."/>
        </authorList>
    </citation>
    <scope>NUCLEOTIDE SEQUENCE [LARGE SCALE GENOMIC DNA]</scope>
    <source>
        <strain evidence="2">FJAT-25496</strain>
    </source>
</reference>
<gene>
    <name evidence="1" type="ORF">FSZ17_05445</name>
</gene>
<dbReference type="OrthoDB" id="2082233at2"/>